<dbReference type="Gene3D" id="3.90.1150.10">
    <property type="entry name" value="Aspartate Aminotransferase, domain 1"/>
    <property type="match status" value="1"/>
</dbReference>
<name>A0A9P8MF57_9HYPO</name>
<feature type="domain" description="Aminotransferase class I/classII large" evidence="6">
    <location>
        <begin position="561"/>
        <end position="869"/>
    </location>
</feature>
<accession>A0A9P8MF57</accession>
<evidence type="ECO:0000256" key="1">
    <source>
        <dbReference type="ARBA" id="ARBA00007441"/>
    </source>
</evidence>
<keyword evidence="8" id="KW-1185">Reference proteome</keyword>
<evidence type="ECO:0000256" key="4">
    <source>
        <dbReference type="ARBA" id="ARBA00023004"/>
    </source>
</evidence>
<dbReference type="PROSITE" id="PS00105">
    <property type="entry name" value="AA_TRANSFER_CLASS_1"/>
    <property type="match status" value="1"/>
</dbReference>
<dbReference type="InterPro" id="IPR004838">
    <property type="entry name" value="NHTrfase_class1_PyrdxlP-BS"/>
</dbReference>
<comment type="cofactor">
    <cofactor evidence="5">
        <name>heme</name>
        <dbReference type="ChEBI" id="CHEBI:30413"/>
    </cofactor>
</comment>
<comment type="similarity">
    <text evidence="1">Belongs to the class-I pyridoxal-phosphate-dependent aminotransferase family.</text>
</comment>
<dbReference type="PROSITE" id="PS00086">
    <property type="entry name" value="CYTOCHROME_P450"/>
    <property type="match status" value="1"/>
</dbReference>
<dbReference type="InterPro" id="IPR015424">
    <property type="entry name" value="PyrdxlP-dep_Trfase"/>
</dbReference>
<reference evidence="7 8" key="1">
    <citation type="submission" date="2020-07" db="EMBL/GenBank/DDBJ databases">
        <title>Metarhizium humberi genome.</title>
        <authorList>
            <person name="Lysoe E."/>
        </authorList>
    </citation>
    <scope>NUCLEOTIDE SEQUENCE [LARGE SCALE GENOMIC DNA]</scope>
    <source>
        <strain evidence="7 8">ESALQ1638</strain>
    </source>
</reference>
<feature type="binding site" description="axial binding residue" evidence="5">
    <location>
        <position position="459"/>
    </location>
    <ligand>
        <name>heme</name>
        <dbReference type="ChEBI" id="CHEBI:30413"/>
    </ligand>
    <ligandPart>
        <name>Fe</name>
        <dbReference type="ChEBI" id="CHEBI:18248"/>
    </ligandPart>
</feature>
<protein>
    <recommendedName>
        <fullName evidence="6">Aminotransferase class I/classII large domain-containing protein</fullName>
    </recommendedName>
</protein>
<evidence type="ECO:0000256" key="2">
    <source>
        <dbReference type="ARBA" id="ARBA00022723"/>
    </source>
</evidence>
<keyword evidence="2 5" id="KW-0479">Metal-binding</keyword>
<dbReference type="InterPro" id="IPR002401">
    <property type="entry name" value="Cyt_P450_E_grp-I"/>
</dbReference>
<dbReference type="InterPro" id="IPR017972">
    <property type="entry name" value="Cyt_P450_CS"/>
</dbReference>
<dbReference type="PRINTS" id="PR00463">
    <property type="entry name" value="EP450I"/>
</dbReference>
<evidence type="ECO:0000313" key="8">
    <source>
        <dbReference type="Proteomes" id="UP000764110"/>
    </source>
</evidence>
<dbReference type="InterPro" id="IPR004839">
    <property type="entry name" value="Aminotransferase_I/II_large"/>
</dbReference>
<dbReference type="AlphaFoldDB" id="A0A9P8MF57"/>
<dbReference type="GO" id="GO:0005506">
    <property type="term" value="F:iron ion binding"/>
    <property type="evidence" value="ECO:0007669"/>
    <property type="project" value="InterPro"/>
</dbReference>
<dbReference type="Pfam" id="PF00155">
    <property type="entry name" value="Aminotran_1_2"/>
    <property type="match status" value="1"/>
</dbReference>
<dbReference type="CDD" id="cd00609">
    <property type="entry name" value="AAT_like"/>
    <property type="match status" value="1"/>
</dbReference>
<dbReference type="InterPro" id="IPR001128">
    <property type="entry name" value="Cyt_P450"/>
</dbReference>
<keyword evidence="3" id="KW-0663">Pyridoxal phosphate</keyword>
<dbReference type="PANTHER" id="PTHR43510">
    <property type="entry name" value="AMINOTRANSFERASE FUNCTION, HYPOTHETICAL (EUROFUNG)"/>
    <property type="match status" value="1"/>
</dbReference>
<evidence type="ECO:0000259" key="6">
    <source>
        <dbReference type="Pfam" id="PF00155"/>
    </source>
</evidence>
<dbReference type="InterPro" id="IPR015422">
    <property type="entry name" value="PyrdxlP-dep_Trfase_small"/>
</dbReference>
<evidence type="ECO:0000256" key="3">
    <source>
        <dbReference type="ARBA" id="ARBA00022898"/>
    </source>
</evidence>
<dbReference type="GO" id="GO:0004497">
    <property type="term" value="F:monooxygenase activity"/>
    <property type="evidence" value="ECO:0007669"/>
    <property type="project" value="InterPro"/>
</dbReference>
<dbReference type="GO" id="GO:0020037">
    <property type="term" value="F:heme binding"/>
    <property type="evidence" value="ECO:0007669"/>
    <property type="project" value="InterPro"/>
</dbReference>
<dbReference type="SUPFAM" id="SSF53383">
    <property type="entry name" value="PLP-dependent transferases"/>
    <property type="match status" value="1"/>
</dbReference>
<dbReference type="Proteomes" id="UP000764110">
    <property type="component" value="Unassembled WGS sequence"/>
</dbReference>
<evidence type="ECO:0000313" key="7">
    <source>
        <dbReference type="EMBL" id="KAH0598119.1"/>
    </source>
</evidence>
<dbReference type="Gene3D" id="1.10.630.10">
    <property type="entry name" value="Cytochrome P450"/>
    <property type="match status" value="1"/>
</dbReference>
<comment type="caution">
    <text evidence="7">The sequence shown here is derived from an EMBL/GenBank/DDBJ whole genome shotgun (WGS) entry which is preliminary data.</text>
</comment>
<sequence length="890" mass="99548">MEEMLALALTSVQSWHPLPNRQTLAVLCISSFIATVWLAYRRYRPLHHVRGSWLCKISGLCLALADFRSCRNDKILEWHRRYGPVICIAPNEVSVATLEGTKDIYGTAHRWPKSNYFDHFMGYDRRSVFATKPYKEHQAKRRLISAFYQPSTIYKLPHIEQHVQERAQTVVRQISTNTEVDVYSLTDWYALDIITHLVLGPDYCTRSVETACPERDILAGLKQQQFVGSLRIRYPTVYDYVSRFCRVLSSRFSYLSADDELAAWCKQRTANAIKGPSISDSHSLLRHLLQVHESDKKKPPLDRQYIAAEVLDNINAAEATVAVTATYLIWRLTEAPEWQKKIRDELTALLVQSDGFLPFSELDSRVLSLEACLREVYRLHPASSGRAERIVPEGGHVLCGVCLPQGTIVTTSVMALHRDETIFPDPDRFSPGRWLDGDPLAMKKREAYLIPFGHGARICLGKALATLEIKVLIAHIYLRLVRQAPAPTSRQTVEFTPLLPSSLAQHSSGNNTYEMNYQRMAIEKEAPEEVGIAIKYNLSESAISDQTLQSLNITIPPDTVLTYTEHKGSSKIRSFVAEASHGAITPEDVLVTAGASTSLFIVNSALLGSGDHVIITRPNYATNLEVPRAIGCAITYVDLEFESQYRLDIGRVRAAIRPGVTKLISICSPNNPTGTMHTGPELRTLADLAEEKGCYLLVDETYSELRYASGHPGGEDAVPAAASLGSHVVGVSSMSKAYGVPGIRVGWLTTTNARLQEMFLAAKEQISICGSSLDEICAEQILARRSELIPATIADMQRRRDCVARWIAEESEWLDWVRPEAGVMCFVKIKKEPVGGLGAFYTTLLEKHGVYIGRGGWFERDDSFFRLGYGWPTWRELEEGLVCISKVLRG</sequence>
<keyword evidence="4 5" id="KW-0408">Iron</keyword>
<dbReference type="PANTHER" id="PTHR43510:SF1">
    <property type="entry name" value="AMINOTRANSFERASE FUNCTION, HYPOTHETICAL (EUROFUNG)"/>
    <property type="match status" value="1"/>
</dbReference>
<dbReference type="SUPFAM" id="SSF48264">
    <property type="entry name" value="Cytochrome P450"/>
    <property type="match status" value="1"/>
</dbReference>
<gene>
    <name evidence="7" type="ORF">MHUMG1_04491</name>
</gene>
<dbReference type="Pfam" id="PF00067">
    <property type="entry name" value="p450"/>
    <property type="match status" value="1"/>
</dbReference>
<keyword evidence="5" id="KW-0349">Heme</keyword>
<dbReference type="EMBL" id="JACEFI010000006">
    <property type="protein sequence ID" value="KAH0598119.1"/>
    <property type="molecule type" value="Genomic_DNA"/>
</dbReference>
<dbReference type="Gene3D" id="3.40.640.10">
    <property type="entry name" value="Type I PLP-dependent aspartate aminotransferase-like (Major domain)"/>
    <property type="match status" value="1"/>
</dbReference>
<dbReference type="PRINTS" id="PR00385">
    <property type="entry name" value="P450"/>
</dbReference>
<dbReference type="InterPro" id="IPR015421">
    <property type="entry name" value="PyrdxlP-dep_Trfase_major"/>
</dbReference>
<dbReference type="GO" id="GO:0030170">
    <property type="term" value="F:pyridoxal phosphate binding"/>
    <property type="evidence" value="ECO:0007669"/>
    <property type="project" value="InterPro"/>
</dbReference>
<dbReference type="InterPro" id="IPR036396">
    <property type="entry name" value="Cyt_P450_sf"/>
</dbReference>
<evidence type="ECO:0000256" key="5">
    <source>
        <dbReference type="PIRSR" id="PIRSR602401-1"/>
    </source>
</evidence>
<proteinExistence type="inferred from homology"/>
<dbReference type="GO" id="GO:0016705">
    <property type="term" value="F:oxidoreductase activity, acting on paired donors, with incorporation or reduction of molecular oxygen"/>
    <property type="evidence" value="ECO:0007669"/>
    <property type="project" value="InterPro"/>
</dbReference>
<organism evidence="7 8">
    <name type="scientific">Metarhizium humberi</name>
    <dbReference type="NCBI Taxonomy" id="2596975"/>
    <lineage>
        <taxon>Eukaryota</taxon>
        <taxon>Fungi</taxon>
        <taxon>Dikarya</taxon>
        <taxon>Ascomycota</taxon>
        <taxon>Pezizomycotina</taxon>
        <taxon>Sordariomycetes</taxon>
        <taxon>Hypocreomycetidae</taxon>
        <taxon>Hypocreales</taxon>
        <taxon>Clavicipitaceae</taxon>
        <taxon>Metarhizium</taxon>
    </lineage>
</organism>